<evidence type="ECO:0000313" key="6">
    <source>
        <dbReference type="EMBL" id="PJA47398.1"/>
    </source>
</evidence>
<sequence>MTSMIGVMMLAAVPAYASTITDVVYEASSFEVGSASNQTLVFTTLSGVLEGQTMIFTFSDSFTLSQLTEDDIDLSHDGADLTTASNCTGVEQASVSIVGQILTVELCSGDQGTISAGSTVRLEIGTNATSSGTGIHTIINPFSTGTFFLSVSGTFGDSGSIVIPITPGTQKTVTATVPSQDVGGGGSQIPPESGGGSPSDSLAPNICCVVVSEVTENTATISWQTDESANSYVDYGKTTDYELVGLSQTEIFQMTHTLSLTNLEPGTTYHIRVRSQDDSGNEAASSDYTFVTQDITSPVISSLQVQDISETSARIVWTTDEPTKSQIFYGTTSAYGSSVYLDIFEEVHSLLLTNLSPGTLYYFAVQATDVFLNKSLSSDQTFTTLVNEPPTNIFELAVIEGDTILSYSWKNPQDADILGIQMRCRTDKYPTSPTDGTLVFDELTESFVWSGRENGTSYYCTFYAYDQALQFSSGAIIIGTPHETQQASPVSDESEINEPVTDDQDIPLEDESKSDQAEENSDSGQETKDEPLSTDTGSQTTSDQESSTSQEEDHDSQEEGSEGNGSSQLIQQETSDSQEEKLQENVSSSVKQSSSSFNFDSAQTRFFVANRMIELIPKNDVLHVLGTKSLHVEFAIQESNDYVIDYIQFVFGSNAYLLEDSENGLYQADIITPSKPGIYPMIFTMFFHQADVEFVEITAQVETDGFIFIENKDTTQAVAGLPVLILDVQTNTVWDAYVFGQSNPLTSSTSGQIAWYIPNGMYELQIVGEKYRLIDTNSFSVTDALLRPVIKLEEIPAILPQQINQKIDQVKEIIVTQAQETKTVILKQAKVAQETLETVREIPAVQTSTKVAIPVVVTTAAATTTVLASSFSLFPFLQYLFTSPLLFWHRRKRMGYGTVYNATTKAPIDLAIVRLYQSENHKLLQSRVTDKGGRFFFLVSPGRYRLEVKKPEFIFPSDYLRGVKQDVVYTDLYHQEEIIVKDSGAMITPNIPLDPKEPEKYQTPAAIRRLKYLRIIQRIVASVGMMVSLIIFILLPTIFTGLIFIGQILIHLLVRRLAIPPKP</sequence>
<evidence type="ECO:0000256" key="3">
    <source>
        <dbReference type="SAM" id="Phobius"/>
    </source>
</evidence>
<feature type="non-terminal residue" evidence="6">
    <location>
        <position position="1063"/>
    </location>
</feature>
<comment type="caution">
    <text evidence="6">The sequence shown here is derived from an EMBL/GenBank/DDBJ whole genome shotgun (WGS) entry which is preliminary data.</text>
</comment>
<dbReference type="AlphaFoldDB" id="A0A2M7XHQ4"/>
<dbReference type="PROSITE" id="PS50853">
    <property type="entry name" value="FN3"/>
    <property type="match status" value="2"/>
</dbReference>
<dbReference type="SMART" id="SM00060">
    <property type="entry name" value="FN3"/>
    <property type="match status" value="2"/>
</dbReference>
<feature type="compositionally biased region" description="Low complexity" evidence="2">
    <location>
        <begin position="585"/>
        <end position="594"/>
    </location>
</feature>
<protein>
    <recommendedName>
        <fullName evidence="5">Fibronectin type-III domain-containing protein</fullName>
    </recommendedName>
</protein>
<dbReference type="PANTHER" id="PTHR46708">
    <property type="entry name" value="TENASCIN"/>
    <property type="match status" value="1"/>
</dbReference>
<keyword evidence="1" id="KW-0677">Repeat</keyword>
<dbReference type="InterPro" id="IPR003961">
    <property type="entry name" value="FN3_dom"/>
</dbReference>
<feature type="transmembrane region" description="Helical" evidence="3">
    <location>
        <begin position="866"/>
        <end position="888"/>
    </location>
</feature>
<dbReference type="InterPro" id="IPR036116">
    <property type="entry name" value="FN3_sf"/>
</dbReference>
<dbReference type="SUPFAM" id="SSF49265">
    <property type="entry name" value="Fibronectin type III"/>
    <property type="match status" value="2"/>
</dbReference>
<feature type="compositionally biased region" description="Gly residues" evidence="2">
    <location>
        <begin position="182"/>
        <end position="197"/>
    </location>
</feature>
<dbReference type="PANTHER" id="PTHR46708:SF2">
    <property type="entry name" value="FIBRONECTIN TYPE-III DOMAIN-CONTAINING PROTEIN"/>
    <property type="match status" value="1"/>
</dbReference>
<feature type="domain" description="Fibronectin type-III" evidence="5">
    <location>
        <begin position="299"/>
        <end position="389"/>
    </location>
</feature>
<dbReference type="InterPro" id="IPR013783">
    <property type="entry name" value="Ig-like_fold"/>
</dbReference>
<evidence type="ECO:0000256" key="1">
    <source>
        <dbReference type="ARBA" id="ARBA00022737"/>
    </source>
</evidence>
<feature type="compositionally biased region" description="Acidic residues" evidence="2">
    <location>
        <begin position="550"/>
        <end position="561"/>
    </location>
</feature>
<reference evidence="7" key="1">
    <citation type="submission" date="2017-09" db="EMBL/GenBank/DDBJ databases">
        <title>Depth-based differentiation of microbial function through sediment-hosted aquifers and enrichment of novel symbionts in the deep terrestrial subsurface.</title>
        <authorList>
            <person name="Probst A.J."/>
            <person name="Ladd B."/>
            <person name="Jarett J.K."/>
            <person name="Geller-Mcgrath D.E."/>
            <person name="Sieber C.M.K."/>
            <person name="Emerson J.B."/>
            <person name="Anantharaman K."/>
            <person name="Thomas B.C."/>
            <person name="Malmstrom R."/>
            <person name="Stieglmeier M."/>
            <person name="Klingl A."/>
            <person name="Woyke T."/>
            <person name="Ryan C.M."/>
            <person name="Banfield J.F."/>
        </authorList>
    </citation>
    <scope>NUCLEOTIDE SEQUENCE [LARGE SCALE GENOMIC DNA]</scope>
</reference>
<organism evidence="6 7">
    <name type="scientific">Candidatus Uhrbacteria bacterium CG_4_9_14_3_um_filter_36_7</name>
    <dbReference type="NCBI Taxonomy" id="1975033"/>
    <lineage>
        <taxon>Bacteria</taxon>
        <taxon>Candidatus Uhriibacteriota</taxon>
    </lineage>
</organism>
<feature type="region of interest" description="Disordered" evidence="2">
    <location>
        <begin position="483"/>
        <end position="594"/>
    </location>
</feature>
<dbReference type="Gene3D" id="2.60.40.1120">
    <property type="entry name" value="Carboxypeptidase-like, regulatory domain"/>
    <property type="match status" value="1"/>
</dbReference>
<feature type="transmembrane region" description="Helical" evidence="3">
    <location>
        <begin position="1015"/>
        <end position="1035"/>
    </location>
</feature>
<feature type="compositionally biased region" description="Acidic residues" evidence="2">
    <location>
        <begin position="492"/>
        <end position="509"/>
    </location>
</feature>
<feature type="signal peptide" evidence="4">
    <location>
        <begin position="1"/>
        <end position="17"/>
    </location>
</feature>
<evidence type="ECO:0000256" key="4">
    <source>
        <dbReference type="SAM" id="SignalP"/>
    </source>
</evidence>
<keyword evidence="3" id="KW-0812">Transmembrane</keyword>
<dbReference type="InterPro" id="IPR015914">
    <property type="entry name" value="PAPs_N"/>
</dbReference>
<evidence type="ECO:0000313" key="7">
    <source>
        <dbReference type="Proteomes" id="UP000229749"/>
    </source>
</evidence>
<dbReference type="GO" id="GO:0046872">
    <property type="term" value="F:metal ion binding"/>
    <property type="evidence" value="ECO:0007669"/>
    <property type="project" value="InterPro"/>
</dbReference>
<feature type="region of interest" description="Disordered" evidence="2">
    <location>
        <begin position="176"/>
        <end position="200"/>
    </location>
</feature>
<proteinExistence type="predicted"/>
<dbReference type="Pfam" id="PF16656">
    <property type="entry name" value="Pur_ac_phosph_N"/>
    <property type="match status" value="2"/>
</dbReference>
<keyword evidence="3" id="KW-1133">Transmembrane helix</keyword>
<feature type="domain" description="Fibronectin type-III" evidence="5">
    <location>
        <begin position="203"/>
        <end position="295"/>
    </location>
</feature>
<dbReference type="Proteomes" id="UP000229749">
    <property type="component" value="Unassembled WGS sequence"/>
</dbReference>
<gene>
    <name evidence="6" type="ORF">CO172_01650</name>
</gene>
<evidence type="ECO:0000259" key="5">
    <source>
        <dbReference type="PROSITE" id="PS50853"/>
    </source>
</evidence>
<dbReference type="Gene3D" id="2.60.40.10">
    <property type="entry name" value="Immunoglobulins"/>
    <property type="match status" value="2"/>
</dbReference>
<keyword evidence="3" id="KW-0472">Membrane</keyword>
<accession>A0A2M7XHQ4</accession>
<dbReference type="SUPFAM" id="SSF49464">
    <property type="entry name" value="Carboxypeptidase regulatory domain-like"/>
    <property type="match status" value="1"/>
</dbReference>
<feature type="chain" id="PRO_5014960975" description="Fibronectin type-III domain-containing protein" evidence="4">
    <location>
        <begin position="18"/>
        <end position="1063"/>
    </location>
</feature>
<dbReference type="GO" id="GO:0003993">
    <property type="term" value="F:acid phosphatase activity"/>
    <property type="evidence" value="ECO:0007669"/>
    <property type="project" value="InterPro"/>
</dbReference>
<evidence type="ECO:0000256" key="2">
    <source>
        <dbReference type="SAM" id="MobiDB-lite"/>
    </source>
</evidence>
<dbReference type="InterPro" id="IPR008969">
    <property type="entry name" value="CarboxyPept-like_regulatory"/>
</dbReference>
<name>A0A2M7XHQ4_9BACT</name>
<dbReference type="EMBL" id="PFWS01000024">
    <property type="protein sequence ID" value="PJA47398.1"/>
    <property type="molecule type" value="Genomic_DNA"/>
</dbReference>
<feature type="compositionally biased region" description="Low complexity" evidence="2">
    <location>
        <begin position="533"/>
        <end position="549"/>
    </location>
</feature>
<dbReference type="CDD" id="cd00063">
    <property type="entry name" value="FN3"/>
    <property type="match status" value="2"/>
</dbReference>
<dbReference type="InterPro" id="IPR050991">
    <property type="entry name" value="ECM_Regulatory_Proteins"/>
</dbReference>
<keyword evidence="4" id="KW-0732">Signal</keyword>